<protein>
    <submittedName>
        <fullName evidence="7">Oligosaccharide flippase family protein</fullName>
    </submittedName>
</protein>
<evidence type="ECO:0000256" key="2">
    <source>
        <dbReference type="ARBA" id="ARBA00022475"/>
    </source>
</evidence>
<evidence type="ECO:0000313" key="7">
    <source>
        <dbReference type="EMBL" id="MBC5834864.1"/>
    </source>
</evidence>
<keyword evidence="4 6" id="KW-1133">Transmembrane helix</keyword>
<comment type="subcellular location">
    <subcellularLocation>
        <location evidence="1">Cell membrane</location>
        <topology evidence="1">Multi-pass membrane protein</topology>
    </subcellularLocation>
</comment>
<feature type="transmembrane region" description="Helical" evidence="6">
    <location>
        <begin position="117"/>
        <end position="137"/>
    </location>
</feature>
<dbReference type="PANTHER" id="PTHR30250:SF11">
    <property type="entry name" value="O-ANTIGEN TRANSPORTER-RELATED"/>
    <property type="match status" value="1"/>
</dbReference>
<evidence type="ECO:0000256" key="3">
    <source>
        <dbReference type="ARBA" id="ARBA00022692"/>
    </source>
</evidence>
<sequence>MLLHKQIQNLSVYGFGQLFNLVTPLLVAPYIVSVCGEENFGKTAVGMAICFFLIVFIDFGSDIIGVREVSVNRENKLKLNEIFSTTYAVKGVVLIFVLLIVSIFFSIIPFFSSDKKLFFFSLLVVIGQFISPTWFLQGLENVKLITVLNVVSKTIYLIGVFLTISKESDYVNVNLWWGLGMIISNSIVFIVVLRKYNLHFNNVNRAEICNHLKDNFSIFYSQIFVSIHQYGPVILISFFGSNLLAGQYRIVDQVIVVFKTYVILFFSFVYPKICFLIDENIKKGLKQWLIYNGINLIFVFIGMILVFVFSYEIISYFNPTNRYVLSNLLQIAVFIPFIFAISIALKQLILAFDLKKEYITITIITVVLNIFTIIVILPIYKVYGVFYTLIATDIIMIFFYIFKLKKFLYK</sequence>
<feature type="transmembrane region" description="Helical" evidence="6">
    <location>
        <begin position="323"/>
        <end position="345"/>
    </location>
</feature>
<feature type="transmembrane region" description="Helical" evidence="6">
    <location>
        <begin position="87"/>
        <end position="111"/>
    </location>
</feature>
<accession>A0ABR7IYJ9</accession>
<feature type="transmembrane region" description="Helical" evidence="6">
    <location>
        <begin position="144"/>
        <end position="164"/>
    </location>
</feature>
<name>A0ABR7IYJ9_9FLAO</name>
<evidence type="ECO:0000256" key="5">
    <source>
        <dbReference type="ARBA" id="ARBA00023136"/>
    </source>
</evidence>
<reference evidence="7 8" key="1">
    <citation type="submission" date="2020-08" db="EMBL/GenBank/DDBJ databases">
        <title>Description of novel Flavobacterium F-408 isolate.</title>
        <authorList>
            <person name="Saticioglu I.B."/>
            <person name="Duman M."/>
            <person name="Altun S."/>
        </authorList>
    </citation>
    <scope>NUCLEOTIDE SEQUENCE [LARGE SCALE GENOMIC DNA]</scope>
    <source>
        <strain evidence="7 8">F-408</strain>
    </source>
</reference>
<keyword evidence="5 6" id="KW-0472">Membrane</keyword>
<feature type="transmembrane region" description="Helical" evidence="6">
    <location>
        <begin position="217"/>
        <end position="240"/>
    </location>
</feature>
<proteinExistence type="predicted"/>
<evidence type="ECO:0000313" key="8">
    <source>
        <dbReference type="Proteomes" id="UP000605990"/>
    </source>
</evidence>
<keyword evidence="2" id="KW-1003">Cell membrane</keyword>
<dbReference type="PANTHER" id="PTHR30250">
    <property type="entry name" value="PST FAMILY PREDICTED COLANIC ACID TRANSPORTER"/>
    <property type="match status" value="1"/>
</dbReference>
<dbReference type="Pfam" id="PF01943">
    <property type="entry name" value="Polysacc_synt"/>
    <property type="match status" value="1"/>
</dbReference>
<feature type="transmembrane region" description="Helical" evidence="6">
    <location>
        <begin position="44"/>
        <end position="66"/>
    </location>
</feature>
<dbReference type="InterPro" id="IPR050833">
    <property type="entry name" value="Poly_Biosynth_Transport"/>
</dbReference>
<feature type="transmembrane region" description="Helical" evidence="6">
    <location>
        <begin position="260"/>
        <end position="277"/>
    </location>
</feature>
<dbReference type="RefSeq" id="WP_166128555.1">
    <property type="nucleotide sequence ID" value="NZ_JAANOQ010000005.1"/>
</dbReference>
<feature type="transmembrane region" description="Helical" evidence="6">
    <location>
        <begin position="176"/>
        <end position="196"/>
    </location>
</feature>
<comment type="caution">
    <text evidence="7">The sequence shown here is derived from an EMBL/GenBank/DDBJ whole genome shotgun (WGS) entry which is preliminary data.</text>
</comment>
<feature type="transmembrane region" description="Helical" evidence="6">
    <location>
        <begin position="357"/>
        <end position="379"/>
    </location>
</feature>
<feature type="transmembrane region" description="Helical" evidence="6">
    <location>
        <begin position="12"/>
        <end position="32"/>
    </location>
</feature>
<feature type="transmembrane region" description="Helical" evidence="6">
    <location>
        <begin position="289"/>
        <end position="311"/>
    </location>
</feature>
<keyword evidence="3 6" id="KW-0812">Transmembrane</keyword>
<dbReference type="EMBL" id="JACRUN010000004">
    <property type="protein sequence ID" value="MBC5834864.1"/>
    <property type="molecule type" value="Genomic_DNA"/>
</dbReference>
<dbReference type="Proteomes" id="UP000605990">
    <property type="component" value="Unassembled WGS sequence"/>
</dbReference>
<dbReference type="InterPro" id="IPR002797">
    <property type="entry name" value="Polysacc_synth"/>
</dbReference>
<gene>
    <name evidence="7" type="ORF">H8R27_08195</name>
</gene>
<evidence type="ECO:0000256" key="6">
    <source>
        <dbReference type="SAM" id="Phobius"/>
    </source>
</evidence>
<organism evidence="7 8">
    <name type="scientific">Flavobacterium bernardetii</name>
    <dbReference type="NCBI Taxonomy" id="2813823"/>
    <lineage>
        <taxon>Bacteria</taxon>
        <taxon>Pseudomonadati</taxon>
        <taxon>Bacteroidota</taxon>
        <taxon>Flavobacteriia</taxon>
        <taxon>Flavobacteriales</taxon>
        <taxon>Flavobacteriaceae</taxon>
        <taxon>Flavobacterium</taxon>
    </lineage>
</organism>
<feature type="transmembrane region" description="Helical" evidence="6">
    <location>
        <begin position="385"/>
        <end position="402"/>
    </location>
</feature>
<keyword evidence="8" id="KW-1185">Reference proteome</keyword>
<evidence type="ECO:0000256" key="1">
    <source>
        <dbReference type="ARBA" id="ARBA00004651"/>
    </source>
</evidence>
<evidence type="ECO:0000256" key="4">
    <source>
        <dbReference type="ARBA" id="ARBA00022989"/>
    </source>
</evidence>